<dbReference type="AlphaFoldDB" id="A0AAD5JPU3"/>
<dbReference type="GO" id="GO:0000226">
    <property type="term" value="P:microtubule cytoskeleton organization"/>
    <property type="evidence" value="ECO:0007669"/>
    <property type="project" value="UniProtKB-ARBA"/>
</dbReference>
<evidence type="ECO:0000256" key="5">
    <source>
        <dbReference type="ARBA" id="ARBA00022776"/>
    </source>
</evidence>
<evidence type="ECO:0000256" key="2">
    <source>
        <dbReference type="ARBA" id="ARBA00009549"/>
    </source>
</evidence>
<evidence type="ECO:0000256" key="3">
    <source>
        <dbReference type="ARBA" id="ARBA00022618"/>
    </source>
</evidence>
<dbReference type="InterPro" id="IPR024395">
    <property type="entry name" value="CLASP_N_dom"/>
</dbReference>
<comment type="similarity">
    <text evidence="2">Belongs to the CLASP family.</text>
</comment>
<dbReference type="GO" id="GO:0005819">
    <property type="term" value="C:spindle"/>
    <property type="evidence" value="ECO:0007669"/>
    <property type="project" value="UniProtKB-SubCell"/>
</dbReference>
<dbReference type="PANTHER" id="PTHR21567:SF9">
    <property type="entry name" value="CLIP-ASSOCIATING PROTEIN"/>
    <property type="match status" value="1"/>
</dbReference>
<dbReference type="GO" id="GO:0000278">
    <property type="term" value="P:mitotic cell cycle"/>
    <property type="evidence" value="ECO:0007669"/>
    <property type="project" value="UniProtKB-ARBA"/>
</dbReference>
<evidence type="ECO:0000313" key="9">
    <source>
        <dbReference type="Proteomes" id="UP001209540"/>
    </source>
</evidence>
<organism evidence="8 9">
    <name type="scientific">Phascolomyces articulosus</name>
    <dbReference type="NCBI Taxonomy" id="60185"/>
    <lineage>
        <taxon>Eukaryota</taxon>
        <taxon>Fungi</taxon>
        <taxon>Fungi incertae sedis</taxon>
        <taxon>Mucoromycota</taxon>
        <taxon>Mucoromycotina</taxon>
        <taxon>Mucoromycetes</taxon>
        <taxon>Mucorales</taxon>
        <taxon>Lichtheimiaceae</taxon>
        <taxon>Phascolomyces</taxon>
    </lineage>
</organism>
<evidence type="ECO:0000256" key="1">
    <source>
        <dbReference type="ARBA" id="ARBA00004186"/>
    </source>
</evidence>
<evidence type="ECO:0000313" key="8">
    <source>
        <dbReference type="EMBL" id="KAI9248245.1"/>
    </source>
</evidence>
<reference evidence="8" key="2">
    <citation type="submission" date="2023-02" db="EMBL/GenBank/DDBJ databases">
        <authorList>
            <consortium name="DOE Joint Genome Institute"/>
            <person name="Mondo S.J."/>
            <person name="Chang Y."/>
            <person name="Wang Y."/>
            <person name="Ahrendt S."/>
            <person name="Andreopoulos W."/>
            <person name="Barry K."/>
            <person name="Beard J."/>
            <person name="Benny G.L."/>
            <person name="Blankenship S."/>
            <person name="Bonito G."/>
            <person name="Cuomo C."/>
            <person name="Desiro A."/>
            <person name="Gervers K.A."/>
            <person name="Hundley H."/>
            <person name="Kuo A."/>
            <person name="LaButti K."/>
            <person name="Lang B.F."/>
            <person name="Lipzen A."/>
            <person name="O'Donnell K."/>
            <person name="Pangilinan J."/>
            <person name="Reynolds N."/>
            <person name="Sandor L."/>
            <person name="Smith M.W."/>
            <person name="Tsang A."/>
            <person name="Grigoriev I.V."/>
            <person name="Stajich J.E."/>
            <person name="Spatafora J.W."/>
        </authorList>
    </citation>
    <scope>NUCLEOTIDE SEQUENCE</scope>
    <source>
        <strain evidence="8">RSA 2281</strain>
    </source>
</reference>
<dbReference type="GO" id="GO:0005881">
    <property type="term" value="C:cytoplasmic microtubule"/>
    <property type="evidence" value="ECO:0007669"/>
    <property type="project" value="TreeGrafter"/>
</dbReference>
<dbReference type="Proteomes" id="UP001209540">
    <property type="component" value="Unassembled WGS sequence"/>
</dbReference>
<feature type="compositionally biased region" description="Polar residues" evidence="6">
    <location>
        <begin position="398"/>
        <end position="412"/>
    </location>
</feature>
<dbReference type="GO" id="GO:0008017">
    <property type="term" value="F:microtubule binding"/>
    <property type="evidence" value="ECO:0007669"/>
    <property type="project" value="TreeGrafter"/>
</dbReference>
<feature type="domain" description="CLASP N-terminal" evidence="7">
    <location>
        <begin position="49"/>
        <end position="274"/>
    </location>
</feature>
<feature type="region of interest" description="Disordered" evidence="6">
    <location>
        <begin position="285"/>
        <end position="319"/>
    </location>
</feature>
<dbReference type="Gene3D" id="1.25.10.10">
    <property type="entry name" value="Leucine-rich Repeat Variant"/>
    <property type="match status" value="1"/>
</dbReference>
<feature type="region of interest" description="Disordered" evidence="6">
    <location>
        <begin position="447"/>
        <end position="485"/>
    </location>
</feature>
<feature type="compositionally biased region" description="Basic and acidic residues" evidence="6">
    <location>
        <begin position="470"/>
        <end position="485"/>
    </location>
</feature>
<keyword evidence="5" id="KW-0498">Mitosis</keyword>
<reference evidence="8" key="1">
    <citation type="journal article" date="2022" name="IScience">
        <title>Evolution of zygomycete secretomes and the origins of terrestrial fungal ecologies.</title>
        <authorList>
            <person name="Chang Y."/>
            <person name="Wang Y."/>
            <person name="Mondo S."/>
            <person name="Ahrendt S."/>
            <person name="Andreopoulos W."/>
            <person name="Barry K."/>
            <person name="Beard J."/>
            <person name="Benny G.L."/>
            <person name="Blankenship S."/>
            <person name="Bonito G."/>
            <person name="Cuomo C."/>
            <person name="Desiro A."/>
            <person name="Gervers K.A."/>
            <person name="Hundley H."/>
            <person name="Kuo A."/>
            <person name="LaButti K."/>
            <person name="Lang B.F."/>
            <person name="Lipzen A."/>
            <person name="O'Donnell K."/>
            <person name="Pangilinan J."/>
            <person name="Reynolds N."/>
            <person name="Sandor L."/>
            <person name="Smith M.E."/>
            <person name="Tsang A."/>
            <person name="Grigoriev I.V."/>
            <person name="Stajich J.E."/>
            <person name="Spatafora J.W."/>
        </authorList>
    </citation>
    <scope>NUCLEOTIDE SEQUENCE</scope>
    <source>
        <strain evidence="8">RSA 2281</strain>
    </source>
</reference>
<dbReference type="SUPFAM" id="SSF48371">
    <property type="entry name" value="ARM repeat"/>
    <property type="match status" value="1"/>
</dbReference>
<comment type="caution">
    <text evidence="8">The sequence shown here is derived from an EMBL/GenBank/DDBJ whole genome shotgun (WGS) entry which is preliminary data.</text>
</comment>
<feature type="region of interest" description="Disordered" evidence="6">
    <location>
        <begin position="389"/>
        <end position="412"/>
    </location>
</feature>
<keyword evidence="3" id="KW-0132">Cell division</keyword>
<evidence type="ECO:0000256" key="6">
    <source>
        <dbReference type="SAM" id="MobiDB-lite"/>
    </source>
</evidence>
<keyword evidence="4" id="KW-0493">Microtubule</keyword>
<gene>
    <name evidence="8" type="ORF">BDA99DRAFT_525201</name>
</gene>
<proteinExistence type="inferred from homology"/>
<protein>
    <submittedName>
        <fullName evidence="8">Clasp N terminal-domain-containing protein</fullName>
    </submittedName>
</protein>
<dbReference type="EMBL" id="JAIXMP010000039">
    <property type="protein sequence ID" value="KAI9248245.1"/>
    <property type="molecule type" value="Genomic_DNA"/>
</dbReference>
<dbReference type="Pfam" id="PF12348">
    <property type="entry name" value="CLASP_N"/>
    <property type="match status" value="1"/>
</dbReference>
<dbReference type="GO" id="GO:0051301">
    <property type="term" value="P:cell division"/>
    <property type="evidence" value="ECO:0007669"/>
    <property type="project" value="UniProtKB-KW"/>
</dbReference>
<keyword evidence="5" id="KW-0131">Cell cycle</keyword>
<dbReference type="InterPro" id="IPR016024">
    <property type="entry name" value="ARM-type_fold"/>
</dbReference>
<accession>A0AAD5JPU3</accession>
<evidence type="ECO:0000256" key="4">
    <source>
        <dbReference type="ARBA" id="ARBA00022701"/>
    </source>
</evidence>
<keyword evidence="9" id="KW-1185">Reference proteome</keyword>
<dbReference type="PANTHER" id="PTHR21567">
    <property type="entry name" value="CLASP"/>
    <property type="match status" value="1"/>
</dbReference>
<sequence>MDHKESLWCRFLKTPFFSTFFFHFVTTTTISTMEIYPKKPIRIGSKAELDKEMRRIGQLFKKGETEETWESFNLALKNMTAWVVEDKAYEYEGFVDHLKLLQKPLIKILTTERTRLLGTATDLLKSLSRTMERVDYDQHIHDLFAPTLHRMFARTNKVMHTRTIECYKTIIQHAKIPRMIPKFAILLKSKKEQSKSVRQCLAACLDTLIDTNTTQDITKEHQRLIEEAIRATAMDSAPEVRLAIRCCYRTYCTKFPESVSKFEEQLPADIKKYLKASIKPLPKLSRTSSRSSISSSTSSTSSTTTTLKNNTTTAKSSSTAISHTLAGRITKHTVPRIISRPTSKSRYSAPQLATSKLPLVQRPKVSTSASLGAVKSKIPNINKASVLSSKPAAATTRKPGSSLQNNTTNTKNASHLTQLMRATASSSQKLKTKPLTSSSIRPIRKTFTIEGMKPSRPVMKRRSSSSTVHAHGEENKHPAKKQNVE</sequence>
<evidence type="ECO:0000259" key="7">
    <source>
        <dbReference type="Pfam" id="PF12348"/>
    </source>
</evidence>
<comment type="subcellular location">
    <subcellularLocation>
        <location evidence="1">Cytoplasm</location>
        <location evidence="1">Cytoskeleton</location>
        <location evidence="1">Spindle</location>
    </subcellularLocation>
</comment>
<dbReference type="InterPro" id="IPR011989">
    <property type="entry name" value="ARM-like"/>
</dbReference>
<name>A0AAD5JPU3_9FUNG</name>